<keyword evidence="3 9" id="KW-0227">DNA damage</keyword>
<evidence type="ECO:0000256" key="8">
    <source>
        <dbReference type="ARBA" id="ARBA00023204"/>
    </source>
</evidence>
<dbReference type="GO" id="GO:0004386">
    <property type="term" value="F:helicase activity"/>
    <property type="evidence" value="ECO:0007669"/>
    <property type="project" value="UniProtKB-KW"/>
</dbReference>
<evidence type="ECO:0000259" key="11">
    <source>
        <dbReference type="PROSITE" id="PS51194"/>
    </source>
</evidence>
<dbReference type="InterPro" id="IPR011545">
    <property type="entry name" value="DEAD/DEAH_box_helicase_dom"/>
</dbReference>
<keyword evidence="1 9" id="KW-0963">Cytoplasm</keyword>
<dbReference type="PANTHER" id="PTHR47964:SF1">
    <property type="entry name" value="ATP-DEPENDENT DNA HELICASE HOMOLOG RECG, CHLOROPLASTIC"/>
    <property type="match status" value="1"/>
</dbReference>
<evidence type="ECO:0000256" key="7">
    <source>
        <dbReference type="ARBA" id="ARBA00023125"/>
    </source>
</evidence>
<dbReference type="Pfam" id="PF02559">
    <property type="entry name" value="CarD_TRCF_RID"/>
    <property type="match status" value="1"/>
</dbReference>
<comment type="similarity">
    <text evidence="9">In the C-terminal section; belongs to the helicase family. RecG subfamily.</text>
</comment>
<dbReference type="SUPFAM" id="SSF143517">
    <property type="entry name" value="TRCF domain-like"/>
    <property type="match status" value="1"/>
</dbReference>
<evidence type="ECO:0000313" key="13">
    <source>
        <dbReference type="Proteomes" id="UP001314903"/>
    </source>
</evidence>
<evidence type="ECO:0000313" key="12">
    <source>
        <dbReference type="EMBL" id="MBP2028078.1"/>
    </source>
</evidence>
<dbReference type="InterPro" id="IPR037235">
    <property type="entry name" value="TRCF-like_C_D7"/>
</dbReference>
<keyword evidence="2 9" id="KW-0547">Nucleotide-binding</keyword>
<dbReference type="PANTHER" id="PTHR47964">
    <property type="entry name" value="ATP-DEPENDENT DNA HELICASE HOMOLOG RECG, CHLOROPLASTIC"/>
    <property type="match status" value="1"/>
</dbReference>
<dbReference type="Gene3D" id="3.90.1150.50">
    <property type="entry name" value="Transcription-repair-coupling factor, D7 domain"/>
    <property type="match status" value="1"/>
</dbReference>
<dbReference type="Pfam" id="PF17757">
    <property type="entry name" value="UvrB_inter"/>
    <property type="match status" value="1"/>
</dbReference>
<dbReference type="EMBL" id="JAGGLI010000020">
    <property type="protein sequence ID" value="MBP2028078.1"/>
    <property type="molecule type" value="Genomic_DNA"/>
</dbReference>
<dbReference type="InterPro" id="IPR003711">
    <property type="entry name" value="CarD-like/TRCF_RID"/>
</dbReference>
<dbReference type="EC" id="3.6.4.-" evidence="9"/>
<feature type="domain" description="Helicase C-terminal" evidence="11">
    <location>
        <begin position="813"/>
        <end position="967"/>
    </location>
</feature>
<dbReference type="Gene3D" id="3.40.50.11180">
    <property type="match status" value="1"/>
</dbReference>
<dbReference type="InterPro" id="IPR005118">
    <property type="entry name" value="TRCF_C"/>
</dbReference>
<keyword evidence="7 9" id="KW-0238">DNA-binding</keyword>
<dbReference type="SMART" id="SM00487">
    <property type="entry name" value="DEXDc"/>
    <property type="match status" value="1"/>
</dbReference>
<proteinExistence type="inferred from homology"/>
<sequence>MEDILLLNLKKQKEFSALLENIKSKRSPLLANGLLTVQRAHMAYFLKENLNKKIVIVTPNEIEGEKLYEDLSFYTKGRALFLKNEETRFYSIEAKDRKEETRRINTLITLASNDYDILVLSVETAMRRYIPKEVYLNSIFNITLSDVHEMDALIKTLVKNGYERESRVESKGQFSVRGGILDIFTPTEEFPFRVEFFGDDVDSIRIFDPLTQKSLDKVEKITVSPAREFIMTKDYKEAGEKIKKDLKENSSEDITYDIDRISQGHYFEGIQKYINYMYEGKDTSIFSYIDKDAIFIVNEPNRIIEKSMNYFEEFIENYKSALEKGFALSGEGNLLYTIDDLRHKMESHFIILNSFLPKSVKGFNTSSIINFETREPISFQGKGQALSEEIDYLKKQGYTVLLVERDEDTVRSIYKSLHDFGIDVKYFKERQSDIDSNVVGLVKGKLSEGYVYSASKLAVFTDKEMFGVSKKGKKQKAAKKYKGKAIESFVELSVGDYVVHENYGIGRFAGIEPKKFDDIRKDYIKVVYSGGDALYVPLSQMDKVQKYIAGGNQDTVKMSRLGTQEWKKAKAKVKKAVDEIAHDLIELYAQRRDAKGYSFPNDTVWQREFEALFPYEETKDQLKSIEDIKRDMENIRPMDRLICGDVGYGKTEVAIRGIFKSCMASKQVAFLVPTTILAQQHYNTLKERFGNYPIRIEVVSRFKTKKQQEQILEDVRKGLVDVLVGTHRLLSKDVKFKDLGLLVVDEEQRFGVKHKEVLKKIKNNVDVITLSATPIPRTLHMSLSGIRDMSLLEEPPEDRHPIMTYVTEAREGIIQDAIEREIARGGQVFFVYNRVQTIEKMAQLIKRLVPDAELAVAHGQMSPRKLENIMLGFLEKEYDILLATTIIETGMDISNANTMIIYDSDKMGLSQLYQLRGRVGRSSRQAYAYFMYEKDKVLTEISEKRLKAIKEFTEFGSGFKIAMRDLEIRGAGNILGESQSGHMGEIGYDLYVKMLDQAVRKLQGQEIKEEIDTEIELDINAYIPESYIEDEMTKIEIYKKIAAIESKEDYFEIEEEIEDRFSDIPDPVRNLVMISYIKSMGKRLGIKKIKQEKSVIHFIAEIPKDNIKRDFRESEDYKLVTKIASFLEMML</sequence>
<evidence type="ECO:0000259" key="10">
    <source>
        <dbReference type="PROSITE" id="PS51192"/>
    </source>
</evidence>
<keyword evidence="6 9" id="KW-0067">ATP-binding</keyword>
<keyword evidence="4 9" id="KW-0378">Hydrolase</keyword>
<dbReference type="Pfam" id="PF03461">
    <property type="entry name" value="TRCF"/>
    <property type="match status" value="1"/>
</dbReference>
<dbReference type="Proteomes" id="UP001314903">
    <property type="component" value="Unassembled WGS sequence"/>
</dbReference>
<dbReference type="InterPro" id="IPR001650">
    <property type="entry name" value="Helicase_C-like"/>
</dbReference>
<evidence type="ECO:0000256" key="6">
    <source>
        <dbReference type="ARBA" id="ARBA00022840"/>
    </source>
</evidence>
<evidence type="ECO:0000256" key="9">
    <source>
        <dbReference type="HAMAP-Rule" id="MF_00969"/>
    </source>
</evidence>
<dbReference type="RefSeq" id="WP_209661134.1">
    <property type="nucleotide sequence ID" value="NZ_JAGGLI010000020.1"/>
</dbReference>
<evidence type="ECO:0000256" key="4">
    <source>
        <dbReference type="ARBA" id="ARBA00022801"/>
    </source>
</evidence>
<dbReference type="SMART" id="SM00982">
    <property type="entry name" value="TRCF"/>
    <property type="match status" value="1"/>
</dbReference>
<evidence type="ECO:0000256" key="2">
    <source>
        <dbReference type="ARBA" id="ARBA00022741"/>
    </source>
</evidence>
<dbReference type="InterPro" id="IPR036101">
    <property type="entry name" value="CarD-like/TRCF_RID_sf"/>
</dbReference>
<dbReference type="SUPFAM" id="SSF141259">
    <property type="entry name" value="CarD-like"/>
    <property type="match status" value="1"/>
</dbReference>
<accession>A0ABS4KJV8</accession>
<dbReference type="NCBIfam" id="TIGR00580">
    <property type="entry name" value="mfd"/>
    <property type="match status" value="1"/>
</dbReference>
<dbReference type="InterPro" id="IPR004576">
    <property type="entry name" value="Mfd"/>
</dbReference>
<evidence type="ECO:0000256" key="5">
    <source>
        <dbReference type="ARBA" id="ARBA00022806"/>
    </source>
</evidence>
<dbReference type="Pfam" id="PF00271">
    <property type="entry name" value="Helicase_C"/>
    <property type="match status" value="1"/>
</dbReference>
<reference evidence="12 13" key="1">
    <citation type="submission" date="2021-03" db="EMBL/GenBank/DDBJ databases">
        <title>Genomic Encyclopedia of Type Strains, Phase IV (KMG-IV): sequencing the most valuable type-strain genomes for metagenomic binning, comparative biology and taxonomic classification.</title>
        <authorList>
            <person name="Goeker M."/>
        </authorList>
    </citation>
    <scope>NUCLEOTIDE SEQUENCE [LARGE SCALE GENOMIC DNA]</scope>
    <source>
        <strain evidence="12 13">DSM 27512</strain>
    </source>
</reference>
<dbReference type="GO" id="GO:0016787">
    <property type="term" value="F:hydrolase activity"/>
    <property type="evidence" value="ECO:0007669"/>
    <property type="project" value="UniProtKB-KW"/>
</dbReference>
<keyword evidence="5 12" id="KW-0347">Helicase</keyword>
<comment type="similarity">
    <text evidence="9">In the N-terminal section; belongs to the UvrB family.</text>
</comment>
<dbReference type="PROSITE" id="PS51194">
    <property type="entry name" value="HELICASE_CTER"/>
    <property type="match status" value="1"/>
</dbReference>
<dbReference type="PROSITE" id="PS51192">
    <property type="entry name" value="HELICASE_ATP_BIND_1"/>
    <property type="match status" value="1"/>
</dbReference>
<dbReference type="InterPro" id="IPR027417">
    <property type="entry name" value="P-loop_NTPase"/>
</dbReference>
<dbReference type="SMART" id="SM01058">
    <property type="entry name" value="CarD_TRCF"/>
    <property type="match status" value="1"/>
</dbReference>
<dbReference type="InterPro" id="IPR041471">
    <property type="entry name" value="UvrB_inter"/>
</dbReference>
<dbReference type="HAMAP" id="MF_00969">
    <property type="entry name" value="TRCF"/>
    <property type="match status" value="1"/>
</dbReference>
<dbReference type="InterPro" id="IPR014001">
    <property type="entry name" value="Helicase_ATP-bd"/>
</dbReference>
<keyword evidence="8 9" id="KW-0234">DNA repair</keyword>
<evidence type="ECO:0000256" key="1">
    <source>
        <dbReference type="ARBA" id="ARBA00022490"/>
    </source>
</evidence>
<name>A0ABS4KJV8_9FIRM</name>
<dbReference type="SUPFAM" id="SSF52540">
    <property type="entry name" value="P-loop containing nucleoside triphosphate hydrolases"/>
    <property type="match status" value="3"/>
</dbReference>
<dbReference type="Gene3D" id="3.30.2060.10">
    <property type="entry name" value="Penicillin-binding protein 1b domain"/>
    <property type="match status" value="1"/>
</dbReference>
<dbReference type="InterPro" id="IPR047112">
    <property type="entry name" value="RecG/Mfd"/>
</dbReference>
<dbReference type="Gene3D" id="2.40.10.170">
    <property type="match status" value="1"/>
</dbReference>
<keyword evidence="13" id="KW-1185">Reference proteome</keyword>
<feature type="domain" description="Helicase ATP-binding" evidence="10">
    <location>
        <begin position="631"/>
        <end position="792"/>
    </location>
</feature>
<comment type="subcellular location">
    <subcellularLocation>
        <location evidence="9">Cytoplasm</location>
    </subcellularLocation>
</comment>
<dbReference type="CDD" id="cd17991">
    <property type="entry name" value="DEXHc_TRCF"/>
    <property type="match status" value="1"/>
</dbReference>
<protein>
    <recommendedName>
        <fullName evidence="9">Transcription-repair-coupling factor</fullName>
        <shortName evidence="9">TRCF</shortName>
        <ecNumber evidence="9">3.6.4.-</ecNumber>
    </recommendedName>
</protein>
<comment type="caution">
    <text evidence="12">The sequence shown here is derived from an EMBL/GenBank/DDBJ whole genome shotgun (WGS) entry which is preliminary data.</text>
</comment>
<organism evidence="12 13">
    <name type="scientific">Acetoanaerobium pronyense</name>
    <dbReference type="NCBI Taxonomy" id="1482736"/>
    <lineage>
        <taxon>Bacteria</taxon>
        <taxon>Bacillati</taxon>
        <taxon>Bacillota</taxon>
        <taxon>Clostridia</taxon>
        <taxon>Peptostreptococcales</taxon>
        <taxon>Filifactoraceae</taxon>
        <taxon>Acetoanaerobium</taxon>
    </lineage>
</organism>
<evidence type="ECO:0000256" key="3">
    <source>
        <dbReference type="ARBA" id="ARBA00022763"/>
    </source>
</evidence>
<dbReference type="Gene3D" id="3.40.50.300">
    <property type="entry name" value="P-loop containing nucleotide triphosphate hydrolases"/>
    <property type="match status" value="2"/>
</dbReference>
<comment type="function">
    <text evidence="9">Couples transcription and DNA repair by recognizing RNA polymerase (RNAP) stalled at DNA lesions. Mediates ATP-dependent release of RNAP and its truncated transcript from the DNA, and recruitment of nucleotide excision repair machinery to the damaged site.</text>
</comment>
<gene>
    <name evidence="9" type="primary">mfd</name>
    <name evidence="12" type="ORF">J2Z35_001877</name>
</gene>
<dbReference type="SMART" id="SM00490">
    <property type="entry name" value="HELICc"/>
    <property type="match status" value="1"/>
</dbReference>
<dbReference type="Pfam" id="PF00270">
    <property type="entry name" value="DEAD"/>
    <property type="match status" value="1"/>
</dbReference>